<feature type="compositionally biased region" description="Low complexity" evidence="1">
    <location>
        <begin position="128"/>
        <end position="141"/>
    </location>
</feature>
<feature type="compositionally biased region" description="Gly residues" evidence="1">
    <location>
        <begin position="194"/>
        <end position="205"/>
    </location>
</feature>
<gene>
    <name evidence="2" type="ORF">AOL_s00054g826</name>
</gene>
<feature type="region of interest" description="Disordered" evidence="1">
    <location>
        <begin position="377"/>
        <end position="398"/>
    </location>
</feature>
<evidence type="ECO:0000313" key="2">
    <source>
        <dbReference type="EMBL" id="EGX50740.1"/>
    </source>
</evidence>
<reference evidence="2 3" key="1">
    <citation type="journal article" date="2011" name="PLoS Pathog.">
        <title>Genomic and proteomic analyses of the fungus Arthrobotrys oligospora provide insights into nematode-trap formation.</title>
        <authorList>
            <person name="Yang J."/>
            <person name="Wang L."/>
            <person name="Ji X."/>
            <person name="Feng Y."/>
            <person name="Li X."/>
            <person name="Zou C."/>
            <person name="Xu J."/>
            <person name="Ren Y."/>
            <person name="Mi Q."/>
            <person name="Wu J."/>
            <person name="Liu S."/>
            <person name="Liu Y."/>
            <person name="Huang X."/>
            <person name="Wang H."/>
            <person name="Niu X."/>
            <person name="Li J."/>
            <person name="Liang L."/>
            <person name="Luo Y."/>
            <person name="Ji K."/>
            <person name="Zhou W."/>
            <person name="Yu Z."/>
            <person name="Li G."/>
            <person name="Liu Y."/>
            <person name="Li L."/>
            <person name="Qiao M."/>
            <person name="Feng L."/>
            <person name="Zhang K.-Q."/>
        </authorList>
    </citation>
    <scope>NUCLEOTIDE SEQUENCE [LARGE SCALE GENOMIC DNA]</scope>
    <source>
        <strain evidence="3">ATCC 24927 / CBS 115.81 / DSM 1491</strain>
    </source>
</reference>
<comment type="caution">
    <text evidence="2">The sequence shown here is derived from an EMBL/GenBank/DDBJ whole genome shotgun (WGS) entry which is preliminary data.</text>
</comment>
<evidence type="ECO:0000313" key="3">
    <source>
        <dbReference type="Proteomes" id="UP000008784"/>
    </source>
</evidence>
<keyword evidence="3" id="KW-1185">Reference proteome</keyword>
<dbReference type="InParanoid" id="G1X7U0"/>
<feature type="region of interest" description="Disordered" evidence="1">
    <location>
        <begin position="78"/>
        <end position="310"/>
    </location>
</feature>
<protein>
    <submittedName>
        <fullName evidence="2">Uncharacterized protein</fullName>
    </submittedName>
</protein>
<feature type="compositionally biased region" description="Low complexity" evidence="1">
    <location>
        <begin position="228"/>
        <end position="238"/>
    </location>
</feature>
<dbReference type="Proteomes" id="UP000008784">
    <property type="component" value="Unassembled WGS sequence"/>
</dbReference>
<dbReference type="AlphaFoldDB" id="G1X7U0"/>
<feature type="compositionally biased region" description="Low complexity" evidence="1">
    <location>
        <begin position="293"/>
        <end position="310"/>
    </location>
</feature>
<organism evidence="2 3">
    <name type="scientific">Arthrobotrys oligospora (strain ATCC 24927 / CBS 115.81 / DSM 1491)</name>
    <name type="common">Nematode-trapping fungus</name>
    <name type="synonym">Didymozoophaga oligospora</name>
    <dbReference type="NCBI Taxonomy" id="756982"/>
    <lineage>
        <taxon>Eukaryota</taxon>
        <taxon>Fungi</taxon>
        <taxon>Dikarya</taxon>
        <taxon>Ascomycota</taxon>
        <taxon>Pezizomycotina</taxon>
        <taxon>Orbiliomycetes</taxon>
        <taxon>Orbiliales</taxon>
        <taxon>Orbiliaceae</taxon>
        <taxon>Orbilia</taxon>
        <taxon>Orbilia oligospora</taxon>
    </lineage>
</organism>
<sequence>MSKPVSYRVKQLIPPKHVKLIRQGKYRLEVDNHPKMEFINKRGYLDAQFDSGTAFILAKVSGPKGKRKIGILKNRLRFERGPPPIYGHRLIVDVQPKPPGDDSDGSDSDTETDSNPDGIGSGSGGVGPSSDGNESGSEVGEGTTGPGAGETDSKSEGTGTPPGVEEETNPDGMGSNSDGNESGSEVDGGAANPGPGGAGGTGTPPGGNNSSPGVDEEVNPGGAGSNSGEGSVSPGSGSDTAGTDPNEDNSGPSEGNSSGDESDIGTISAPTPIPVPETVSPIGRRNTSNAHGNFSIKSDSTFSSSSGTNNSTRTNEYNHFNGIESNRNCGQKFSLGTLVWNSPDHGYEGVQPHCRPYHVRGYPPKDLYLDGHGNIIFNKPRPSPPKIDSEGRIPIPDY</sequence>
<dbReference type="RefSeq" id="XP_011120444.1">
    <property type="nucleotide sequence ID" value="XM_011122142.1"/>
</dbReference>
<feature type="compositionally biased region" description="Acidic residues" evidence="1">
    <location>
        <begin position="101"/>
        <end position="114"/>
    </location>
</feature>
<feature type="compositionally biased region" description="Polar residues" evidence="1">
    <location>
        <begin position="239"/>
        <end position="259"/>
    </location>
</feature>
<dbReference type="GeneID" id="22891411"/>
<feature type="compositionally biased region" description="Low complexity" evidence="1">
    <location>
        <begin position="170"/>
        <end position="193"/>
    </location>
</feature>
<name>G1X7U0_ARTOA</name>
<dbReference type="HOGENOM" id="CLU_692563_0_0_1"/>
<dbReference type="EMBL" id="ADOT01000093">
    <property type="protein sequence ID" value="EGX50740.1"/>
    <property type="molecule type" value="Genomic_DNA"/>
</dbReference>
<accession>G1X7U0</accession>
<evidence type="ECO:0000256" key="1">
    <source>
        <dbReference type="SAM" id="MobiDB-lite"/>
    </source>
</evidence>
<proteinExistence type="predicted"/>